<organism evidence="2">
    <name type="scientific">bioreactor metagenome</name>
    <dbReference type="NCBI Taxonomy" id="1076179"/>
    <lineage>
        <taxon>unclassified sequences</taxon>
        <taxon>metagenomes</taxon>
        <taxon>ecological metagenomes</taxon>
    </lineage>
</organism>
<dbReference type="EMBL" id="VSSQ01004613">
    <property type="protein sequence ID" value="MPM25938.1"/>
    <property type="molecule type" value="Genomic_DNA"/>
</dbReference>
<comment type="caution">
    <text evidence="2">The sequence shown here is derived from an EMBL/GenBank/DDBJ whole genome shotgun (WGS) entry which is preliminary data.</text>
</comment>
<protein>
    <submittedName>
        <fullName evidence="2">Uncharacterized protein</fullName>
    </submittedName>
</protein>
<sequence>MRVSHPVDGAYVIFRAFLYHNINVDCFFIVLIDGVADYFSIAVAELVVFVDEVFLVFFVEVFYKLLRTEQV</sequence>
<dbReference type="AlphaFoldDB" id="A0A644YDB7"/>
<accession>A0A644YDB7</accession>
<evidence type="ECO:0000313" key="2">
    <source>
        <dbReference type="EMBL" id="MPM25938.1"/>
    </source>
</evidence>
<keyword evidence="1" id="KW-0472">Membrane</keyword>
<proteinExistence type="predicted"/>
<reference evidence="2" key="1">
    <citation type="submission" date="2019-08" db="EMBL/GenBank/DDBJ databases">
        <authorList>
            <person name="Kucharzyk K."/>
            <person name="Murdoch R.W."/>
            <person name="Higgins S."/>
            <person name="Loffler F."/>
        </authorList>
    </citation>
    <scope>NUCLEOTIDE SEQUENCE</scope>
</reference>
<keyword evidence="1" id="KW-0812">Transmembrane</keyword>
<keyword evidence="1" id="KW-1133">Transmembrane helix</keyword>
<gene>
    <name evidence="2" type="ORF">SDC9_72439</name>
</gene>
<name>A0A644YDB7_9ZZZZ</name>
<feature type="transmembrane region" description="Helical" evidence="1">
    <location>
        <begin position="38"/>
        <end position="63"/>
    </location>
</feature>
<feature type="transmembrane region" description="Helical" evidence="1">
    <location>
        <begin position="12"/>
        <end position="32"/>
    </location>
</feature>
<evidence type="ECO:0000256" key="1">
    <source>
        <dbReference type="SAM" id="Phobius"/>
    </source>
</evidence>